<feature type="repeat" description="TPR" evidence="8">
    <location>
        <begin position="180"/>
        <end position="213"/>
    </location>
</feature>
<dbReference type="InterPro" id="IPR011990">
    <property type="entry name" value="TPR-like_helical_dom_sf"/>
</dbReference>
<dbReference type="Proteomes" id="UP000815846">
    <property type="component" value="Unassembled WGS sequence"/>
</dbReference>
<accession>A0ABY3MVA4</accession>
<keyword evidence="5" id="KW-1133">Transmembrane helix</keyword>
<dbReference type="InterPro" id="IPR019734">
    <property type="entry name" value="TPR_rpt"/>
</dbReference>
<dbReference type="Pfam" id="PF13432">
    <property type="entry name" value="TPR_16"/>
    <property type="match status" value="1"/>
</dbReference>
<gene>
    <name evidence="10" type="ORF">CWS31_012735</name>
</gene>
<keyword evidence="2" id="KW-0812">Transmembrane</keyword>
<evidence type="ECO:0000256" key="9">
    <source>
        <dbReference type="SAM" id="SignalP"/>
    </source>
</evidence>
<feature type="chain" id="PRO_5046367730" evidence="9">
    <location>
        <begin position="32"/>
        <end position="514"/>
    </location>
</feature>
<evidence type="ECO:0000313" key="10">
    <source>
        <dbReference type="EMBL" id="TYK64987.1"/>
    </source>
</evidence>
<dbReference type="RefSeq" id="WP_101342634.1">
    <property type="nucleotide sequence ID" value="NZ_PJAI02000015.1"/>
</dbReference>
<dbReference type="EMBL" id="PJAI02000015">
    <property type="protein sequence ID" value="TYK64987.1"/>
    <property type="molecule type" value="Genomic_DNA"/>
</dbReference>
<keyword evidence="3" id="KW-0677">Repeat</keyword>
<evidence type="ECO:0000256" key="4">
    <source>
        <dbReference type="ARBA" id="ARBA00022803"/>
    </source>
</evidence>
<proteinExistence type="inferred from homology"/>
<dbReference type="PANTHER" id="PTHR46208">
    <property type="entry name" value="MITOCHONDRIAL IMPORT RECEPTOR SUBUNIT TOM70"/>
    <property type="match status" value="1"/>
</dbReference>
<protein>
    <submittedName>
        <fullName evidence="10">Tetratricopeptide repeat protein</fullName>
    </submittedName>
</protein>
<keyword evidence="9" id="KW-0732">Signal</keyword>
<sequence length="514" mass="57081">MPYLPYIFTKAPALTLALLIASSCISTNVLASNSTTEQHKNANTEFNTNIKVVLQQPQWQFLLQNQPLEQTEARIAPNESGFAKRIQPLLDKQDYNTVMQAFAERDLKQDSAALCQLRGQIQLILKDYQGAEQSLQQALTLSPSLALAHRSLSMVYMVNKSYKKAQYHLQQSIQLGAEDAQVLGQLAFVNLQLGQAASAVSGYQRALFLAPEDKQWQQGLLYALLNSHAFDQAQALLEEMLQNDMNNSELWLHRGQLALKQNRLAQAITSLEIALILGNNDVENLATAAKLHIQAGSPNRAVEILVDNLPIFFGQISAQNTAKTSTKVTSKATSKSTATSQTVKLDIDTVDQISAWLASQQNWNTLALLLDAVDKSTQVSQQNQNARPLPAKYQARFDVYHAQMDIANNNLSSAQKRLTSALNSDPTHGEALLSLATLLNSQNRDEQALQYFIRAQALTNYKERALLGHAQLEIDRQNYAQAITLLQQVMQINPARHDVLANIKTLKSIEQNNI</sequence>
<name>A0ABY3MVA4_9GAMM</name>
<keyword evidence="4 8" id="KW-0802">TPR repeat</keyword>
<keyword evidence="6" id="KW-0472">Membrane</keyword>
<dbReference type="Gene3D" id="1.25.40.10">
    <property type="entry name" value="Tetratricopeptide repeat domain"/>
    <property type="match status" value="2"/>
</dbReference>
<feature type="signal peptide" evidence="9">
    <location>
        <begin position="1"/>
        <end position="31"/>
    </location>
</feature>
<evidence type="ECO:0000256" key="8">
    <source>
        <dbReference type="PROSITE-ProRule" id="PRU00339"/>
    </source>
</evidence>
<organism evidence="10 11">
    <name type="scientific">Colwellia echini</name>
    <dbReference type="NCBI Taxonomy" id="1982103"/>
    <lineage>
        <taxon>Bacteria</taxon>
        <taxon>Pseudomonadati</taxon>
        <taxon>Pseudomonadota</taxon>
        <taxon>Gammaproteobacteria</taxon>
        <taxon>Alteromonadales</taxon>
        <taxon>Colwelliaceae</taxon>
        <taxon>Colwellia</taxon>
    </lineage>
</organism>
<evidence type="ECO:0000256" key="5">
    <source>
        <dbReference type="ARBA" id="ARBA00022989"/>
    </source>
</evidence>
<comment type="caution">
    <text evidence="10">The sequence shown here is derived from an EMBL/GenBank/DDBJ whole genome shotgun (WGS) entry which is preliminary data.</text>
</comment>
<dbReference type="Pfam" id="PF13181">
    <property type="entry name" value="TPR_8"/>
    <property type="match status" value="1"/>
</dbReference>
<dbReference type="SMART" id="SM00028">
    <property type="entry name" value="TPR"/>
    <property type="match status" value="6"/>
</dbReference>
<comment type="subcellular location">
    <subcellularLocation>
        <location evidence="1">Membrane</location>
        <topology evidence="1">Single-pass membrane protein</topology>
    </subcellularLocation>
</comment>
<evidence type="ECO:0000256" key="6">
    <source>
        <dbReference type="ARBA" id="ARBA00023136"/>
    </source>
</evidence>
<dbReference type="PROSITE" id="PS50005">
    <property type="entry name" value="TPR"/>
    <property type="match status" value="1"/>
</dbReference>
<evidence type="ECO:0000256" key="7">
    <source>
        <dbReference type="ARBA" id="ARBA00038030"/>
    </source>
</evidence>
<comment type="similarity">
    <text evidence="7">Belongs to the Tom70 family.</text>
</comment>
<dbReference type="PANTHER" id="PTHR46208:SF1">
    <property type="entry name" value="MITOCHONDRIAL IMPORT RECEPTOR SUBUNIT TOM70"/>
    <property type="match status" value="1"/>
</dbReference>
<reference evidence="10 11" key="1">
    <citation type="submission" date="2019-08" db="EMBL/GenBank/DDBJ databases">
        <title>Microbe sample from Colwellia echini.</title>
        <authorList>
            <person name="Christiansen L."/>
            <person name="Pathiraja D."/>
            <person name="Schultz-Johansen M."/>
            <person name="Choi I.-G."/>
            <person name="Stougaard P."/>
        </authorList>
    </citation>
    <scope>NUCLEOTIDE SEQUENCE [LARGE SCALE GENOMIC DNA]</scope>
    <source>
        <strain evidence="10 11">A3</strain>
    </source>
</reference>
<keyword evidence="11" id="KW-1185">Reference proteome</keyword>
<dbReference type="Pfam" id="PF14559">
    <property type="entry name" value="TPR_19"/>
    <property type="match status" value="1"/>
</dbReference>
<evidence type="ECO:0000256" key="1">
    <source>
        <dbReference type="ARBA" id="ARBA00004167"/>
    </source>
</evidence>
<evidence type="ECO:0000256" key="3">
    <source>
        <dbReference type="ARBA" id="ARBA00022737"/>
    </source>
</evidence>
<evidence type="ECO:0000313" key="11">
    <source>
        <dbReference type="Proteomes" id="UP000815846"/>
    </source>
</evidence>
<dbReference type="SUPFAM" id="SSF48452">
    <property type="entry name" value="TPR-like"/>
    <property type="match status" value="2"/>
</dbReference>
<evidence type="ECO:0000256" key="2">
    <source>
        <dbReference type="ARBA" id="ARBA00022692"/>
    </source>
</evidence>